<dbReference type="AlphaFoldDB" id="A0A285BVG3"/>
<evidence type="ECO:0000313" key="2">
    <source>
        <dbReference type="Proteomes" id="UP000242498"/>
    </source>
</evidence>
<reference evidence="1 2" key="1">
    <citation type="submission" date="2017-08" db="EMBL/GenBank/DDBJ databases">
        <authorList>
            <person name="de Groot N.N."/>
        </authorList>
    </citation>
    <scope>NUCLEOTIDE SEQUENCE [LARGE SCALE GENOMIC DNA]</scope>
    <source>
        <strain evidence="1 2">Nm15</strain>
    </source>
</reference>
<dbReference type="EMBL" id="LT907782">
    <property type="protein sequence ID" value="SNX59085.1"/>
    <property type="molecule type" value="Genomic_DNA"/>
</dbReference>
<proteinExistence type="predicted"/>
<organism evidence="1 2">
    <name type="scientific">Nitrosomonas ureae</name>
    <dbReference type="NCBI Taxonomy" id="44577"/>
    <lineage>
        <taxon>Bacteria</taxon>
        <taxon>Pseudomonadati</taxon>
        <taxon>Pseudomonadota</taxon>
        <taxon>Betaproteobacteria</taxon>
        <taxon>Nitrosomonadales</taxon>
        <taxon>Nitrosomonadaceae</taxon>
        <taxon>Nitrosomonas</taxon>
    </lineage>
</organism>
<sequence>MKEHFVLKNEHDLHLFQSPEISTNNASPAQDTRLAVSYLQPHRTQHDDISLEIPSDKTMLLRYVAYVYIRSREYFTPQGARN</sequence>
<name>A0A285BVG3_9PROT</name>
<accession>A0A285BVG3</accession>
<evidence type="ECO:0000313" key="1">
    <source>
        <dbReference type="EMBL" id="SNX59085.1"/>
    </source>
</evidence>
<gene>
    <name evidence="1" type="ORF">SAMN06296273_0527</name>
</gene>
<protein>
    <submittedName>
        <fullName evidence="1">Uncharacterized protein</fullName>
    </submittedName>
</protein>
<dbReference type="Proteomes" id="UP000242498">
    <property type="component" value="Chromosome I"/>
</dbReference>